<dbReference type="OrthoDB" id="687730at2759"/>
<dbReference type="Gene3D" id="3.40.50.410">
    <property type="entry name" value="von Willebrand factor, type A domain"/>
    <property type="match status" value="1"/>
</dbReference>
<evidence type="ECO:0000259" key="1">
    <source>
        <dbReference type="PROSITE" id="PS50234"/>
    </source>
</evidence>
<dbReference type="InterPro" id="IPR002035">
    <property type="entry name" value="VWF_A"/>
</dbReference>
<dbReference type="EMBL" id="CAIIXF020000010">
    <property type="protein sequence ID" value="CAH1796771.1"/>
    <property type="molecule type" value="Genomic_DNA"/>
</dbReference>
<organism evidence="2 3">
    <name type="scientific">Owenia fusiformis</name>
    <name type="common">Polychaete worm</name>
    <dbReference type="NCBI Taxonomy" id="6347"/>
    <lineage>
        <taxon>Eukaryota</taxon>
        <taxon>Metazoa</taxon>
        <taxon>Spiralia</taxon>
        <taxon>Lophotrochozoa</taxon>
        <taxon>Annelida</taxon>
        <taxon>Polychaeta</taxon>
        <taxon>Sedentaria</taxon>
        <taxon>Canalipalpata</taxon>
        <taxon>Sabellida</taxon>
        <taxon>Oweniida</taxon>
        <taxon>Oweniidae</taxon>
        <taxon>Owenia</taxon>
    </lineage>
</organism>
<protein>
    <recommendedName>
        <fullName evidence="1">VWFA domain-containing protein</fullName>
    </recommendedName>
</protein>
<dbReference type="PANTHER" id="PTHR24020:SF20">
    <property type="entry name" value="PH DOMAIN-CONTAINING PROTEIN"/>
    <property type="match status" value="1"/>
</dbReference>
<dbReference type="Pfam" id="PF00092">
    <property type="entry name" value="VWA"/>
    <property type="match status" value="1"/>
</dbReference>
<proteinExistence type="predicted"/>
<feature type="non-terminal residue" evidence="2">
    <location>
        <position position="1"/>
    </location>
</feature>
<comment type="caution">
    <text evidence="2">The sequence shown here is derived from an EMBL/GenBank/DDBJ whole genome shotgun (WGS) entry which is preliminary data.</text>
</comment>
<dbReference type="PANTHER" id="PTHR24020">
    <property type="entry name" value="COLLAGEN ALPHA"/>
    <property type="match status" value="1"/>
</dbReference>
<dbReference type="InterPro" id="IPR050525">
    <property type="entry name" value="ECM_Assembly_Org"/>
</dbReference>
<dbReference type="PROSITE" id="PS50234">
    <property type="entry name" value="VWFA"/>
    <property type="match status" value="1"/>
</dbReference>
<evidence type="ECO:0000313" key="3">
    <source>
        <dbReference type="Proteomes" id="UP000749559"/>
    </source>
</evidence>
<accession>A0A8S4PU11</accession>
<feature type="domain" description="VWFA" evidence="1">
    <location>
        <begin position="1"/>
        <end position="190"/>
    </location>
</feature>
<dbReference type="SUPFAM" id="SSF53300">
    <property type="entry name" value="vWA-like"/>
    <property type="match status" value="1"/>
</dbReference>
<reference evidence="2" key="1">
    <citation type="submission" date="2022-03" db="EMBL/GenBank/DDBJ databases">
        <authorList>
            <person name="Martin C."/>
        </authorList>
    </citation>
    <scope>NUCLEOTIDE SEQUENCE</scope>
</reference>
<dbReference type="Proteomes" id="UP000749559">
    <property type="component" value="Unassembled WGS sequence"/>
</dbReference>
<evidence type="ECO:0000313" key="2">
    <source>
        <dbReference type="EMBL" id="CAH1796771.1"/>
    </source>
</evidence>
<keyword evidence="3" id="KW-1185">Reference proteome</keyword>
<name>A0A8S4PU11_OWEFU</name>
<dbReference type="InterPro" id="IPR036465">
    <property type="entry name" value="vWFA_dom_sf"/>
</dbReference>
<sequence length="197" mass="22063">WVIDMSCSIKDINKQTIVEFVMDVVNGFQISAVHMKTGGVTYGATVYNIQRLRKGRNRAITLKNFENMVTIPARCQTATDEALAQIKEDYLTEANGNRPEFPDVMIVITDGNTFHGKREDNAAFSKKTVQTATEIRKMGVTTYVIGLPSGRRDKITEDSYKEWLGIAGEERNIFLMANFAQLKEEVLDLSSKACVGK</sequence>
<dbReference type="AlphaFoldDB" id="A0A8S4PU11"/>
<gene>
    <name evidence="2" type="ORF">OFUS_LOCUS21146</name>
</gene>